<sequence length="60" mass="7134">MTGYSWNQIGCGHLDKNHWREGQKEYRIRIAGSLLLYFLYFKQIGMEMNFILVINNLPLV</sequence>
<accession>A0A1F5YTW6</accession>
<gene>
    <name evidence="2" type="ORF">A3F83_01130</name>
</gene>
<reference evidence="2 3" key="1">
    <citation type="journal article" date="2016" name="Nat. Commun.">
        <title>Thousands of microbial genomes shed light on interconnected biogeochemical processes in an aquifer system.</title>
        <authorList>
            <person name="Anantharaman K."/>
            <person name="Brown C.T."/>
            <person name="Hug L.A."/>
            <person name="Sharon I."/>
            <person name="Castelle C.J."/>
            <person name="Probst A.J."/>
            <person name="Thomas B.C."/>
            <person name="Singh A."/>
            <person name="Wilkins M.J."/>
            <person name="Karaoz U."/>
            <person name="Brodie E.L."/>
            <person name="Williams K.H."/>
            <person name="Hubbard S.S."/>
            <person name="Banfield J.F."/>
        </authorList>
    </citation>
    <scope>NUCLEOTIDE SEQUENCE [LARGE SCALE GENOMIC DNA]</scope>
</reference>
<feature type="transmembrane region" description="Helical" evidence="1">
    <location>
        <begin position="34"/>
        <end position="54"/>
    </location>
</feature>
<evidence type="ECO:0000313" key="3">
    <source>
        <dbReference type="Proteomes" id="UP000179129"/>
    </source>
</evidence>
<dbReference type="EMBL" id="MFIX01000145">
    <property type="protein sequence ID" value="OGG03417.1"/>
    <property type="molecule type" value="Genomic_DNA"/>
</dbReference>
<dbReference type="Proteomes" id="UP000179129">
    <property type="component" value="Unassembled WGS sequence"/>
</dbReference>
<evidence type="ECO:0000256" key="1">
    <source>
        <dbReference type="SAM" id="Phobius"/>
    </source>
</evidence>
<comment type="caution">
    <text evidence="2">The sequence shown here is derived from an EMBL/GenBank/DDBJ whole genome shotgun (WGS) entry which is preliminary data.</text>
</comment>
<evidence type="ECO:0000313" key="2">
    <source>
        <dbReference type="EMBL" id="OGG03417.1"/>
    </source>
</evidence>
<protein>
    <submittedName>
        <fullName evidence="2">Uncharacterized protein</fullName>
    </submittedName>
</protein>
<organism evidence="2 3">
    <name type="scientific">Candidatus Glassbacteria bacterium RIFCSPLOWO2_12_FULL_58_11</name>
    <dbReference type="NCBI Taxonomy" id="1817867"/>
    <lineage>
        <taxon>Bacteria</taxon>
        <taxon>Candidatus Glassiibacteriota</taxon>
    </lineage>
</organism>
<proteinExistence type="predicted"/>
<keyword evidence="1" id="KW-0812">Transmembrane</keyword>
<keyword evidence="1" id="KW-0472">Membrane</keyword>
<name>A0A1F5YTW6_9BACT</name>
<dbReference type="AlphaFoldDB" id="A0A1F5YTW6"/>
<keyword evidence="1" id="KW-1133">Transmembrane helix</keyword>